<evidence type="ECO:0000256" key="6">
    <source>
        <dbReference type="ARBA" id="ARBA00022679"/>
    </source>
</evidence>
<dbReference type="InterPro" id="IPR036688">
    <property type="entry name" value="MoeA_C_domain_IV_sf"/>
</dbReference>
<dbReference type="SUPFAM" id="SSF53218">
    <property type="entry name" value="Molybdenum cofactor biosynthesis proteins"/>
    <property type="match status" value="1"/>
</dbReference>
<dbReference type="EC" id="2.10.1.1" evidence="11"/>
<keyword evidence="7 11" id="KW-0479">Metal-binding</keyword>
<dbReference type="SMART" id="SM00852">
    <property type="entry name" value="MoCF_biosynth"/>
    <property type="match status" value="1"/>
</dbReference>
<dbReference type="InterPro" id="IPR001453">
    <property type="entry name" value="MoaB/Mog_dom"/>
</dbReference>
<dbReference type="PROSITE" id="PS01079">
    <property type="entry name" value="MOCF_BIOSYNTHESIS_2"/>
    <property type="match status" value="1"/>
</dbReference>
<name>A0A2Z2P347_9GAMM</name>
<dbReference type="GO" id="GO:0006777">
    <property type="term" value="P:Mo-molybdopterin cofactor biosynthetic process"/>
    <property type="evidence" value="ECO:0007669"/>
    <property type="project" value="UniProtKB-UniRule"/>
</dbReference>
<reference evidence="13 14" key="1">
    <citation type="submission" date="2016-12" db="EMBL/GenBank/DDBJ databases">
        <authorList>
            <person name="Song W.-J."/>
            <person name="Kurnit D.M."/>
        </authorList>
    </citation>
    <scope>NUCLEOTIDE SEQUENCE [LARGE SCALE GENOMIC DNA]</scope>
    <source>
        <strain evidence="13 14">IMCC3135</strain>
    </source>
</reference>
<organism evidence="13 14">
    <name type="scientific">Granulosicoccus antarcticus IMCC3135</name>
    <dbReference type="NCBI Taxonomy" id="1192854"/>
    <lineage>
        <taxon>Bacteria</taxon>
        <taxon>Pseudomonadati</taxon>
        <taxon>Pseudomonadota</taxon>
        <taxon>Gammaproteobacteria</taxon>
        <taxon>Chromatiales</taxon>
        <taxon>Granulosicoccaceae</taxon>
        <taxon>Granulosicoccus</taxon>
    </lineage>
</organism>
<dbReference type="EMBL" id="CP018632">
    <property type="protein sequence ID" value="ASJ75047.1"/>
    <property type="molecule type" value="Genomic_DNA"/>
</dbReference>
<comment type="pathway">
    <text evidence="3 11">Cofactor biosynthesis; molybdopterin biosynthesis.</text>
</comment>
<dbReference type="Gene3D" id="2.40.340.10">
    <property type="entry name" value="MoeA, C-terminal, domain IV"/>
    <property type="match status" value="1"/>
</dbReference>
<evidence type="ECO:0000256" key="10">
    <source>
        <dbReference type="ARBA" id="ARBA00047317"/>
    </source>
</evidence>
<dbReference type="SUPFAM" id="SSF63882">
    <property type="entry name" value="MoeA N-terminal region -like"/>
    <property type="match status" value="1"/>
</dbReference>
<keyword evidence="8 11" id="KW-0460">Magnesium</keyword>
<dbReference type="PANTHER" id="PTHR10192">
    <property type="entry name" value="MOLYBDOPTERIN BIOSYNTHESIS PROTEIN"/>
    <property type="match status" value="1"/>
</dbReference>
<dbReference type="Gene3D" id="3.40.980.10">
    <property type="entry name" value="MoaB/Mog-like domain"/>
    <property type="match status" value="1"/>
</dbReference>
<proteinExistence type="inferred from homology"/>
<comment type="function">
    <text evidence="2 11">Catalyzes the insertion of molybdate into adenylated molybdopterin with the concomitant release of AMP.</text>
</comment>
<evidence type="ECO:0000256" key="2">
    <source>
        <dbReference type="ARBA" id="ARBA00002901"/>
    </source>
</evidence>
<dbReference type="GO" id="GO:0061599">
    <property type="term" value="F:molybdopterin molybdotransferase activity"/>
    <property type="evidence" value="ECO:0007669"/>
    <property type="project" value="UniProtKB-UniRule"/>
</dbReference>
<dbReference type="Gene3D" id="2.170.190.11">
    <property type="entry name" value="Molybdopterin biosynthesis moea protein, domain 3"/>
    <property type="match status" value="1"/>
</dbReference>
<dbReference type="CDD" id="cd00887">
    <property type="entry name" value="MoeA"/>
    <property type="match status" value="1"/>
</dbReference>
<keyword evidence="5 11" id="KW-0500">Molybdenum</keyword>
<evidence type="ECO:0000313" key="14">
    <source>
        <dbReference type="Proteomes" id="UP000250079"/>
    </source>
</evidence>
<keyword evidence="6 11" id="KW-0808">Transferase</keyword>
<dbReference type="RefSeq" id="WP_088920006.1">
    <property type="nucleotide sequence ID" value="NZ_CP018632.1"/>
</dbReference>
<dbReference type="Gene3D" id="3.90.105.10">
    <property type="entry name" value="Molybdopterin biosynthesis moea protein, domain 2"/>
    <property type="match status" value="1"/>
</dbReference>
<evidence type="ECO:0000256" key="1">
    <source>
        <dbReference type="ARBA" id="ARBA00001946"/>
    </source>
</evidence>
<evidence type="ECO:0000256" key="4">
    <source>
        <dbReference type="ARBA" id="ARBA00010763"/>
    </source>
</evidence>
<dbReference type="Pfam" id="PF03453">
    <property type="entry name" value="MoeA_N"/>
    <property type="match status" value="1"/>
</dbReference>
<dbReference type="InterPro" id="IPR005110">
    <property type="entry name" value="MoeA_linker/N"/>
</dbReference>
<dbReference type="InterPro" id="IPR036135">
    <property type="entry name" value="MoeA_linker/N_sf"/>
</dbReference>
<dbReference type="Pfam" id="PF00994">
    <property type="entry name" value="MoCF_biosynth"/>
    <property type="match status" value="1"/>
</dbReference>
<dbReference type="GO" id="GO:0005829">
    <property type="term" value="C:cytosol"/>
    <property type="evidence" value="ECO:0007669"/>
    <property type="project" value="TreeGrafter"/>
</dbReference>
<comment type="cofactor">
    <cofactor evidence="1 11">
        <name>Mg(2+)</name>
        <dbReference type="ChEBI" id="CHEBI:18420"/>
    </cofactor>
</comment>
<evidence type="ECO:0000256" key="8">
    <source>
        <dbReference type="ARBA" id="ARBA00022842"/>
    </source>
</evidence>
<dbReference type="AlphaFoldDB" id="A0A2Z2P347"/>
<feature type="domain" description="MoaB/Mog" evidence="12">
    <location>
        <begin position="187"/>
        <end position="324"/>
    </location>
</feature>
<sequence>MKLPPRPICDADPSALSIEQALERIQNGLPRITETEDIDCSNALGRICAQDVISPMSVPSFRASAMDGYAVRAADCENPLRLEGRSIAGHPGTDHMPAQSCQRITTGARVPDDADAVVQQENVERCDDMIVVKVAPHAGLHVRNPGTDSQEGDILLSKGSRIGPSELALLAAHGITHLVVFRVLRIALLSTGDELREPGNLLEPGQIYDANRPLLQAMLASSAVELIDLGICKDSEEALEETLNAASEVDIIISSGGVSVGDADHVRSVLERTGQVDLWKIAMKPGRPLTFGFSRPGQCYFGLPGNPVSAAITALIFVNPSIRYMLGHELPLPAPLRLPVTDSLRKNPGRVEYQRAIMQKDSQNNWTVGTTGLQDSHVLSSLHKANCLIALELNSEGAQIGDQVEVYPFTHFSSPIL</sequence>
<dbReference type="InterPro" id="IPR005111">
    <property type="entry name" value="MoeA_C_domain_IV"/>
</dbReference>
<evidence type="ECO:0000256" key="11">
    <source>
        <dbReference type="RuleBase" id="RU365090"/>
    </source>
</evidence>
<dbReference type="GO" id="GO:0046872">
    <property type="term" value="F:metal ion binding"/>
    <property type="evidence" value="ECO:0007669"/>
    <property type="project" value="UniProtKB-UniRule"/>
</dbReference>
<dbReference type="PANTHER" id="PTHR10192:SF5">
    <property type="entry name" value="GEPHYRIN"/>
    <property type="match status" value="1"/>
</dbReference>
<dbReference type="UniPathway" id="UPA00344"/>
<keyword evidence="14" id="KW-1185">Reference proteome</keyword>
<dbReference type="Proteomes" id="UP000250079">
    <property type="component" value="Chromosome"/>
</dbReference>
<dbReference type="FunFam" id="3.40.980.10:FF:000004">
    <property type="entry name" value="Molybdopterin molybdenumtransferase"/>
    <property type="match status" value="1"/>
</dbReference>
<evidence type="ECO:0000259" key="12">
    <source>
        <dbReference type="SMART" id="SM00852"/>
    </source>
</evidence>
<comment type="similarity">
    <text evidence="4 11">Belongs to the MoeA family.</text>
</comment>
<dbReference type="InterPro" id="IPR008284">
    <property type="entry name" value="MoCF_biosynth_CS"/>
</dbReference>
<evidence type="ECO:0000256" key="9">
    <source>
        <dbReference type="ARBA" id="ARBA00023150"/>
    </source>
</evidence>
<dbReference type="NCBIfam" id="NF045515">
    <property type="entry name" value="Glp_gephyrin"/>
    <property type="match status" value="1"/>
</dbReference>
<keyword evidence="9 11" id="KW-0501">Molybdenum cofactor biosynthesis</keyword>
<dbReference type="InterPro" id="IPR036425">
    <property type="entry name" value="MoaB/Mog-like_dom_sf"/>
</dbReference>
<dbReference type="KEGG" id="gai:IMCC3135_24915"/>
<dbReference type="NCBIfam" id="TIGR00177">
    <property type="entry name" value="molyb_syn"/>
    <property type="match status" value="1"/>
</dbReference>
<evidence type="ECO:0000256" key="3">
    <source>
        <dbReference type="ARBA" id="ARBA00005046"/>
    </source>
</evidence>
<evidence type="ECO:0000256" key="7">
    <source>
        <dbReference type="ARBA" id="ARBA00022723"/>
    </source>
</evidence>
<evidence type="ECO:0000313" key="13">
    <source>
        <dbReference type="EMBL" id="ASJ75047.1"/>
    </source>
</evidence>
<dbReference type="InterPro" id="IPR038987">
    <property type="entry name" value="MoeA-like"/>
</dbReference>
<gene>
    <name evidence="13" type="primary">moeA_2</name>
    <name evidence="13" type="ORF">IMCC3135_24915</name>
</gene>
<dbReference type="SUPFAM" id="SSF63867">
    <property type="entry name" value="MoeA C-terminal domain-like"/>
    <property type="match status" value="1"/>
</dbReference>
<evidence type="ECO:0000256" key="5">
    <source>
        <dbReference type="ARBA" id="ARBA00022505"/>
    </source>
</evidence>
<protein>
    <recommendedName>
        <fullName evidence="11">Molybdopterin molybdenumtransferase</fullName>
        <ecNumber evidence="11">2.10.1.1</ecNumber>
    </recommendedName>
</protein>
<dbReference type="Pfam" id="PF03454">
    <property type="entry name" value="MoeA_C"/>
    <property type="match status" value="1"/>
</dbReference>
<dbReference type="OrthoDB" id="9804758at2"/>
<comment type="catalytic activity">
    <reaction evidence="10">
        <text>adenylyl-molybdopterin + molybdate = Mo-molybdopterin + AMP + H(+)</text>
        <dbReference type="Rhea" id="RHEA:35047"/>
        <dbReference type="ChEBI" id="CHEBI:15378"/>
        <dbReference type="ChEBI" id="CHEBI:36264"/>
        <dbReference type="ChEBI" id="CHEBI:62727"/>
        <dbReference type="ChEBI" id="CHEBI:71302"/>
        <dbReference type="ChEBI" id="CHEBI:456215"/>
        <dbReference type="EC" id="2.10.1.1"/>
    </reaction>
</comment>
<accession>A0A2Z2P347</accession>